<organism evidence="4 5">
    <name type="scientific">Luteimonas gilva</name>
    <dbReference type="NCBI Taxonomy" id="2572684"/>
    <lineage>
        <taxon>Bacteria</taxon>
        <taxon>Pseudomonadati</taxon>
        <taxon>Pseudomonadota</taxon>
        <taxon>Gammaproteobacteria</taxon>
        <taxon>Lysobacterales</taxon>
        <taxon>Lysobacteraceae</taxon>
        <taxon>Luteimonas</taxon>
    </lineage>
</organism>
<dbReference type="EMBL" id="SZUA01000001">
    <property type="protein sequence ID" value="TKR34196.1"/>
    <property type="molecule type" value="Genomic_DNA"/>
</dbReference>
<evidence type="ECO:0000259" key="2">
    <source>
        <dbReference type="PROSITE" id="PS50883"/>
    </source>
</evidence>
<dbReference type="OrthoDB" id="197861at2"/>
<dbReference type="Pfam" id="PF00990">
    <property type="entry name" value="GGDEF"/>
    <property type="match status" value="1"/>
</dbReference>
<proteinExistence type="predicted"/>
<dbReference type="SMART" id="SM00052">
    <property type="entry name" value="EAL"/>
    <property type="match status" value="1"/>
</dbReference>
<evidence type="ECO:0000313" key="4">
    <source>
        <dbReference type="EMBL" id="TKR34196.1"/>
    </source>
</evidence>
<protein>
    <submittedName>
        <fullName evidence="4">EAL domain-containing protein</fullName>
    </submittedName>
</protein>
<dbReference type="AlphaFoldDB" id="A0A4U5JYC7"/>
<comment type="caution">
    <text evidence="4">The sequence shown here is derived from an EMBL/GenBank/DDBJ whole genome shotgun (WGS) entry which is preliminary data.</text>
</comment>
<evidence type="ECO:0000256" key="1">
    <source>
        <dbReference type="SAM" id="Coils"/>
    </source>
</evidence>
<dbReference type="InterPro" id="IPR043128">
    <property type="entry name" value="Rev_trsase/Diguanyl_cyclase"/>
</dbReference>
<reference evidence="4 5" key="1">
    <citation type="submission" date="2019-04" db="EMBL/GenBank/DDBJ databases">
        <title>Reference strain of H23.</title>
        <authorList>
            <person name="Luo X."/>
        </authorList>
    </citation>
    <scope>NUCLEOTIDE SEQUENCE [LARGE SCALE GENOMIC DNA]</scope>
    <source>
        <strain evidence="4 5">H23</strain>
    </source>
</reference>
<dbReference type="NCBIfam" id="TIGR00254">
    <property type="entry name" value="GGDEF"/>
    <property type="match status" value="1"/>
</dbReference>
<sequence>MADEGLLAQLGVPSSGLAGMLVETLPTGSRLVVRWRDASGREGNAATAGAAHLMDRSARLLAGEAVTAASDEILETWTADDETRIAIAAALAEALPVASQQAWLALVRRTVSATLASIRAQARIESLQKSERLQQALYEIADLAGSGLEMQDMLRRIHSVVGRLMYARNFYIVLYDDAARTLRFLYFADQIDAFKSEPDRAIPIGDMPSSLTVGLLLHGEPLRGPSEEIRDKLGIVRDPEHGPDSEDWLGVLMRREGRVSGAIVVQSYDHPASYSDEDRVLLEFVAQHIQTALDRKYAQVELERRVGERTRELQRANEELQAEIIERQRGEELQRALYKIAEFTANADSLERFYAQAHAVVDELLYARNFYIAMLSADGRHLEFPYSVDERESQRKTRRLSSGLTEYVLATGQPLLAHRADIATLEAEGKVRSFGEQAYCWLGVPLFRGETVVGVITVQSYHEGVGFTLRDQELMTFVAHQIGSSLQRKLAQDDLKAAHLELEQRVDERTRELEESNHKLLAQIGERLRAERRLTHQALHDALTGLPNRAHLLDRMNEAIARAIDDPAFKFAVLFLDLDRFKLVNDSVGHASGDEMLVEAGSRIVSAVRPDDVVARLGGDEFAVLVEGVEGAEAAEKLAARILRALGAPVWIAGRELFPAASLGIAMWQPRYRSGEELLRDADAAMYRAKALGRGRSAVFDEHMREHAMRLLDLEADLRRAINRDDFEPWYQPIVRLSDSKVIGHEALLRWNHEQRGVLAPGDFMGLGEDSGLIEQVDWMLYQQVAMELSAGGEGYVSVNVSPRHFRSADFADRLLRMLDVCGADSRRLRIEITEVALLDDAPRALRMLRTLRDHGVLAQLDDFGTGFSALSYLHNFPIATLKIDRSFVAGLHGESSPESMAVTRAILALASALGIETIGEGIETDAQRLALRDLGCEYGQGYLFGHPVPATQRG</sequence>
<dbReference type="InterPro" id="IPR001633">
    <property type="entry name" value="EAL_dom"/>
</dbReference>
<feature type="domain" description="EAL" evidence="2">
    <location>
        <begin position="711"/>
        <end position="955"/>
    </location>
</feature>
<dbReference type="PROSITE" id="PS50887">
    <property type="entry name" value="GGDEF"/>
    <property type="match status" value="1"/>
</dbReference>
<dbReference type="Pfam" id="PF00563">
    <property type="entry name" value="EAL"/>
    <property type="match status" value="1"/>
</dbReference>
<dbReference type="CDD" id="cd01948">
    <property type="entry name" value="EAL"/>
    <property type="match status" value="1"/>
</dbReference>
<dbReference type="Gene3D" id="3.30.450.40">
    <property type="match status" value="2"/>
</dbReference>
<keyword evidence="1" id="KW-0175">Coiled coil</keyword>
<evidence type="ECO:0000259" key="3">
    <source>
        <dbReference type="PROSITE" id="PS50887"/>
    </source>
</evidence>
<dbReference type="Proteomes" id="UP000308707">
    <property type="component" value="Unassembled WGS sequence"/>
</dbReference>
<dbReference type="PANTHER" id="PTHR44757">
    <property type="entry name" value="DIGUANYLATE CYCLASE DGCP"/>
    <property type="match status" value="1"/>
</dbReference>
<dbReference type="InterPro" id="IPR003018">
    <property type="entry name" value="GAF"/>
</dbReference>
<dbReference type="Gene3D" id="3.30.70.270">
    <property type="match status" value="1"/>
</dbReference>
<dbReference type="SMART" id="SM00267">
    <property type="entry name" value="GGDEF"/>
    <property type="match status" value="1"/>
</dbReference>
<dbReference type="SUPFAM" id="SSF55073">
    <property type="entry name" value="Nucleotide cyclase"/>
    <property type="match status" value="1"/>
</dbReference>
<accession>A0A4U5JYC7</accession>
<dbReference type="PROSITE" id="PS50883">
    <property type="entry name" value="EAL"/>
    <property type="match status" value="1"/>
</dbReference>
<dbReference type="InterPro" id="IPR029016">
    <property type="entry name" value="GAF-like_dom_sf"/>
</dbReference>
<evidence type="ECO:0000313" key="5">
    <source>
        <dbReference type="Proteomes" id="UP000308707"/>
    </source>
</evidence>
<dbReference type="PANTHER" id="PTHR44757:SF2">
    <property type="entry name" value="BIOFILM ARCHITECTURE MAINTENANCE PROTEIN MBAA"/>
    <property type="match status" value="1"/>
</dbReference>
<name>A0A4U5JYC7_9GAMM</name>
<feature type="domain" description="GGDEF" evidence="3">
    <location>
        <begin position="569"/>
        <end position="702"/>
    </location>
</feature>
<gene>
    <name evidence="4" type="ORF">FCE95_01165</name>
</gene>
<dbReference type="CDD" id="cd01949">
    <property type="entry name" value="GGDEF"/>
    <property type="match status" value="1"/>
</dbReference>
<dbReference type="SUPFAM" id="SSF55781">
    <property type="entry name" value="GAF domain-like"/>
    <property type="match status" value="2"/>
</dbReference>
<dbReference type="Pfam" id="PF13185">
    <property type="entry name" value="GAF_2"/>
    <property type="match status" value="2"/>
</dbReference>
<dbReference type="InterPro" id="IPR052155">
    <property type="entry name" value="Biofilm_reg_signaling"/>
</dbReference>
<dbReference type="SMART" id="SM00065">
    <property type="entry name" value="GAF"/>
    <property type="match status" value="2"/>
</dbReference>
<dbReference type="InterPro" id="IPR000160">
    <property type="entry name" value="GGDEF_dom"/>
</dbReference>
<dbReference type="Gene3D" id="3.20.20.450">
    <property type="entry name" value="EAL domain"/>
    <property type="match status" value="1"/>
</dbReference>
<dbReference type="InterPro" id="IPR035919">
    <property type="entry name" value="EAL_sf"/>
</dbReference>
<dbReference type="InterPro" id="IPR029787">
    <property type="entry name" value="Nucleotide_cyclase"/>
</dbReference>
<dbReference type="SUPFAM" id="SSF141868">
    <property type="entry name" value="EAL domain-like"/>
    <property type="match status" value="1"/>
</dbReference>
<feature type="coiled-coil region" evidence="1">
    <location>
        <begin position="299"/>
        <end position="333"/>
    </location>
</feature>
<keyword evidence="5" id="KW-1185">Reference proteome</keyword>